<protein>
    <recommendedName>
        <fullName evidence="4 5">dTDP-4-dehydrorhamnose 3,5-epimerase</fullName>
        <ecNumber evidence="3 5">5.1.3.13</ecNumber>
    </recommendedName>
    <alternativeName>
        <fullName evidence="5">Thymidine diphospho-4-keto-rhamnose 3,5-epimerase</fullName>
    </alternativeName>
</protein>
<sequence>MQFHAARICGSWLIEPDPATDERGWFARTFCEREFAEHGLPTHFVQHSRSFTRRAGTIRGLHFQSPPFAEEKLVSCVAGAILDVIFDLRPDSPTYMETWSVELSGENGRQLFIPKGVAHGFQALTDNVLVNYLISEFYAPEHARGIRYDDPVLNVRWPLPVATVSERDLSWPRWEPLVPEERSLS</sequence>
<comment type="catalytic activity">
    <reaction evidence="1 5">
        <text>dTDP-4-dehydro-6-deoxy-alpha-D-glucose = dTDP-4-dehydro-beta-L-rhamnose</text>
        <dbReference type="Rhea" id="RHEA:16969"/>
        <dbReference type="ChEBI" id="CHEBI:57649"/>
        <dbReference type="ChEBI" id="CHEBI:62830"/>
        <dbReference type="EC" id="5.1.3.13"/>
    </reaction>
</comment>
<comment type="similarity">
    <text evidence="5">Belongs to the dTDP-4-dehydrorhamnose 3,5-epimerase family.</text>
</comment>
<dbReference type="Proteomes" id="UP001597373">
    <property type="component" value="Unassembled WGS sequence"/>
</dbReference>
<gene>
    <name evidence="6" type="primary">rfbC</name>
    <name evidence="6" type="ORF">ACFSMZ_14775</name>
</gene>
<dbReference type="CDD" id="cd00438">
    <property type="entry name" value="cupin_RmlC"/>
    <property type="match status" value="1"/>
</dbReference>
<evidence type="ECO:0000256" key="3">
    <source>
        <dbReference type="ARBA" id="ARBA00012098"/>
    </source>
</evidence>
<comment type="caution">
    <text evidence="6">The sequence shown here is derived from an EMBL/GenBank/DDBJ whole genome shotgun (WGS) entry which is preliminary data.</text>
</comment>
<comment type="pathway">
    <text evidence="5">Carbohydrate biosynthesis; dTDP-L-rhamnose biosynthesis.</text>
</comment>
<reference evidence="7" key="1">
    <citation type="journal article" date="2019" name="Int. J. Syst. Evol. Microbiol.">
        <title>The Global Catalogue of Microorganisms (GCM) 10K type strain sequencing project: providing services to taxonomists for standard genome sequencing and annotation.</title>
        <authorList>
            <consortium name="The Broad Institute Genomics Platform"/>
            <consortium name="The Broad Institute Genome Sequencing Center for Infectious Disease"/>
            <person name="Wu L."/>
            <person name="Ma J."/>
        </authorList>
    </citation>
    <scope>NUCLEOTIDE SEQUENCE [LARGE SCALE GENOMIC DNA]</scope>
    <source>
        <strain evidence="7">KCTC 23707</strain>
    </source>
</reference>
<dbReference type="EC" id="5.1.3.13" evidence="3 5"/>
<dbReference type="SUPFAM" id="SSF51182">
    <property type="entry name" value="RmlC-like cupins"/>
    <property type="match status" value="1"/>
</dbReference>
<keyword evidence="7" id="KW-1185">Reference proteome</keyword>
<dbReference type="InterPro" id="IPR000888">
    <property type="entry name" value="RmlC-like"/>
</dbReference>
<comment type="function">
    <text evidence="2 5">Catalyzes the epimerization of the C3' and C5'positions of dTDP-6-deoxy-D-xylo-4-hexulose, forming dTDP-6-deoxy-L-lyxo-4-hexulose.</text>
</comment>
<dbReference type="InterPro" id="IPR011051">
    <property type="entry name" value="RmlC_Cupin_sf"/>
</dbReference>
<evidence type="ECO:0000256" key="4">
    <source>
        <dbReference type="ARBA" id="ARBA00019595"/>
    </source>
</evidence>
<dbReference type="PANTHER" id="PTHR21047">
    <property type="entry name" value="DTDP-6-DEOXY-D-GLUCOSE-3,5 EPIMERASE"/>
    <property type="match status" value="1"/>
</dbReference>
<dbReference type="RefSeq" id="WP_345098286.1">
    <property type="nucleotide sequence ID" value="NZ_BAABGS010000012.1"/>
</dbReference>
<evidence type="ECO:0000256" key="2">
    <source>
        <dbReference type="ARBA" id="ARBA00001997"/>
    </source>
</evidence>
<organism evidence="6 7">
    <name type="scientific">Chelativorans composti</name>
    <dbReference type="NCBI Taxonomy" id="768533"/>
    <lineage>
        <taxon>Bacteria</taxon>
        <taxon>Pseudomonadati</taxon>
        <taxon>Pseudomonadota</taxon>
        <taxon>Alphaproteobacteria</taxon>
        <taxon>Hyphomicrobiales</taxon>
        <taxon>Phyllobacteriaceae</taxon>
        <taxon>Chelativorans</taxon>
    </lineage>
</organism>
<proteinExistence type="inferred from homology"/>
<dbReference type="GO" id="GO:0008830">
    <property type="term" value="F:dTDP-4-dehydrorhamnose 3,5-epimerase activity"/>
    <property type="evidence" value="ECO:0007669"/>
    <property type="project" value="UniProtKB-EC"/>
</dbReference>
<dbReference type="InterPro" id="IPR014710">
    <property type="entry name" value="RmlC-like_jellyroll"/>
</dbReference>
<dbReference type="Pfam" id="PF00908">
    <property type="entry name" value="dTDP_sugar_isom"/>
    <property type="match status" value="1"/>
</dbReference>
<evidence type="ECO:0000313" key="7">
    <source>
        <dbReference type="Proteomes" id="UP001597373"/>
    </source>
</evidence>
<dbReference type="Gene3D" id="2.60.120.10">
    <property type="entry name" value="Jelly Rolls"/>
    <property type="match status" value="1"/>
</dbReference>
<name>A0ABW5DJ72_9HYPH</name>
<accession>A0ABW5DJ72</accession>
<dbReference type="NCBIfam" id="TIGR01221">
    <property type="entry name" value="rmlC"/>
    <property type="match status" value="1"/>
</dbReference>
<evidence type="ECO:0000256" key="5">
    <source>
        <dbReference type="RuleBase" id="RU364069"/>
    </source>
</evidence>
<evidence type="ECO:0000256" key="1">
    <source>
        <dbReference type="ARBA" id="ARBA00001298"/>
    </source>
</evidence>
<comment type="subunit">
    <text evidence="5">Homodimer.</text>
</comment>
<evidence type="ECO:0000313" key="6">
    <source>
        <dbReference type="EMBL" id="MFD2261012.1"/>
    </source>
</evidence>
<dbReference type="PANTHER" id="PTHR21047:SF2">
    <property type="entry name" value="THYMIDINE DIPHOSPHO-4-KETO-RHAMNOSE 3,5-EPIMERASE"/>
    <property type="match status" value="1"/>
</dbReference>
<keyword evidence="5 6" id="KW-0413">Isomerase</keyword>
<dbReference type="EMBL" id="JBHUIR010000054">
    <property type="protein sequence ID" value="MFD2261012.1"/>
    <property type="molecule type" value="Genomic_DNA"/>
</dbReference>